<dbReference type="PANTHER" id="PTHR47027:SF20">
    <property type="entry name" value="REVERSE TRANSCRIPTASE-LIKE PROTEIN WITH RNA-DIRECTED DNA POLYMERASE DOMAIN"/>
    <property type="match status" value="1"/>
</dbReference>
<sequence length="706" mass="82749">MGDFNAQVGARAAGEEHIIGKYGRGRRSRNGEKLVELLLEQNLCLLNSMFYKKPNNKWTWISPDGKVRNEIDYIITNKVRLFSDTGVVKSLNFNTNHRMVRSCLNETGSEKSRPKTIQINYLRTATKKRDSRDTIENLMKAVNSDMDLNEKYKRIENKIKENARIHTDKSKKSYLSEKTLKLIEDRRNLLSKNSHKKEMTENTEVIPEILLSEVEKAIRSQKTEKAPGPDRITNELMKGTIKDLSPILTEVFNEIIRTGNIPKQWAESHIILLYKKGSKDDIGNYRPISLISNVYKVFAKVILDRISVRLDENQPVEQAGFRKDFSTIDHIHTIKQIVQKYNEYNKNIYLAFIDYSKAFDCLEHQFVWQSLKEQGIQNSYVNIIKKIYSESKAFIRLESIGDSFPINRGVRQGDPLSPKLFTAVLEQVFRKLNWEHLGLNINGSRLNNLRFADDIILLEEDPSLLEFMIQTLADRSREVGLELNSSKTKLLTNSIPVNIIINGQKLEYVKEYVYLGQIISFNDQMSKELDKRIATGWKKYWTMKEIMKSKELGIRIKQKTFDTCILPCITYGCETWALTQSHRDKLTRCQRAMERSMPGLKLRDKVRSTDIRRKTKLTDILSRIDQLKWRWTGHMLRCTKDKWSKQVTVWYPRDGNRSRGRKVRRWEDELKMTLGPLWMRVARDREQWKELEEAFAIRHTEIRDIL</sequence>
<proteinExistence type="predicted"/>
<dbReference type="InterPro" id="IPR036691">
    <property type="entry name" value="Endo/exonu/phosph_ase_sf"/>
</dbReference>
<feature type="domain" description="Reverse transcriptase" evidence="1">
    <location>
        <begin position="254"/>
        <end position="519"/>
    </location>
</feature>
<reference evidence="2" key="1">
    <citation type="submission" date="2022-03" db="EMBL/GenBank/DDBJ databases">
        <authorList>
            <person name="Tunstrom K."/>
        </authorList>
    </citation>
    <scope>NUCLEOTIDE SEQUENCE</scope>
</reference>
<dbReference type="InterPro" id="IPR000477">
    <property type="entry name" value="RT_dom"/>
</dbReference>
<evidence type="ECO:0000313" key="3">
    <source>
        <dbReference type="Proteomes" id="UP001153954"/>
    </source>
</evidence>
<dbReference type="AlphaFoldDB" id="A0AAU9V487"/>
<dbReference type="SUPFAM" id="SSF56672">
    <property type="entry name" value="DNA/RNA polymerases"/>
    <property type="match status" value="1"/>
</dbReference>
<keyword evidence="3" id="KW-1185">Reference proteome</keyword>
<dbReference type="Pfam" id="PF00078">
    <property type="entry name" value="RVT_1"/>
    <property type="match status" value="1"/>
</dbReference>
<name>A0AAU9V487_EUPED</name>
<evidence type="ECO:0000313" key="2">
    <source>
        <dbReference type="EMBL" id="CAH2106319.1"/>
    </source>
</evidence>
<organism evidence="2 3">
    <name type="scientific">Euphydryas editha</name>
    <name type="common">Edith's checkerspot</name>
    <dbReference type="NCBI Taxonomy" id="104508"/>
    <lineage>
        <taxon>Eukaryota</taxon>
        <taxon>Metazoa</taxon>
        <taxon>Ecdysozoa</taxon>
        <taxon>Arthropoda</taxon>
        <taxon>Hexapoda</taxon>
        <taxon>Insecta</taxon>
        <taxon>Pterygota</taxon>
        <taxon>Neoptera</taxon>
        <taxon>Endopterygota</taxon>
        <taxon>Lepidoptera</taxon>
        <taxon>Glossata</taxon>
        <taxon>Ditrysia</taxon>
        <taxon>Papilionoidea</taxon>
        <taxon>Nymphalidae</taxon>
        <taxon>Nymphalinae</taxon>
        <taxon>Euphydryas</taxon>
    </lineage>
</organism>
<comment type="caution">
    <text evidence="2">The sequence shown here is derived from an EMBL/GenBank/DDBJ whole genome shotgun (WGS) entry which is preliminary data.</text>
</comment>
<accession>A0AAU9V487</accession>
<protein>
    <recommendedName>
        <fullName evidence="1">Reverse transcriptase domain-containing protein</fullName>
    </recommendedName>
</protein>
<dbReference type="EMBL" id="CAKOGL010000029">
    <property type="protein sequence ID" value="CAH2106319.1"/>
    <property type="molecule type" value="Genomic_DNA"/>
</dbReference>
<dbReference type="Proteomes" id="UP001153954">
    <property type="component" value="Unassembled WGS sequence"/>
</dbReference>
<dbReference type="PANTHER" id="PTHR47027">
    <property type="entry name" value="REVERSE TRANSCRIPTASE DOMAIN-CONTAINING PROTEIN"/>
    <property type="match status" value="1"/>
</dbReference>
<dbReference type="PROSITE" id="PS50878">
    <property type="entry name" value="RT_POL"/>
    <property type="match status" value="1"/>
</dbReference>
<evidence type="ECO:0000259" key="1">
    <source>
        <dbReference type="PROSITE" id="PS50878"/>
    </source>
</evidence>
<dbReference type="InterPro" id="IPR043502">
    <property type="entry name" value="DNA/RNA_pol_sf"/>
</dbReference>
<dbReference type="Gene3D" id="3.60.10.10">
    <property type="entry name" value="Endonuclease/exonuclease/phosphatase"/>
    <property type="match status" value="1"/>
</dbReference>
<dbReference type="Gene3D" id="3.30.70.270">
    <property type="match status" value="1"/>
</dbReference>
<dbReference type="GO" id="GO:0071897">
    <property type="term" value="P:DNA biosynthetic process"/>
    <property type="evidence" value="ECO:0007669"/>
    <property type="project" value="UniProtKB-ARBA"/>
</dbReference>
<dbReference type="InterPro" id="IPR043128">
    <property type="entry name" value="Rev_trsase/Diguanyl_cyclase"/>
</dbReference>
<dbReference type="CDD" id="cd01650">
    <property type="entry name" value="RT_nLTR_like"/>
    <property type="match status" value="1"/>
</dbReference>
<gene>
    <name evidence="2" type="ORF">EEDITHA_LOCUS20466</name>
</gene>